<feature type="binding site" evidence="12">
    <location>
        <position position="30"/>
    </location>
    <ligand>
        <name>Zn(2+)</name>
        <dbReference type="ChEBI" id="CHEBI:29105"/>
    </ligand>
</feature>
<keyword evidence="8 12" id="KW-0862">Zinc</keyword>
<evidence type="ECO:0000256" key="10">
    <source>
        <dbReference type="ARBA" id="ARBA00022917"/>
    </source>
</evidence>
<organism evidence="14 15">
    <name type="scientific">Haliangium ochraceum (strain DSM 14365 / JCM 11303 / SMP-2)</name>
    <dbReference type="NCBI Taxonomy" id="502025"/>
    <lineage>
        <taxon>Bacteria</taxon>
        <taxon>Pseudomonadati</taxon>
        <taxon>Myxococcota</taxon>
        <taxon>Polyangia</taxon>
        <taxon>Haliangiales</taxon>
        <taxon>Kofleriaceae</taxon>
        <taxon>Haliangium</taxon>
    </lineage>
</organism>
<feature type="domain" description="Cysteinyl-tRNA synthetase class Ia DALR" evidence="13">
    <location>
        <begin position="362"/>
        <end position="431"/>
    </location>
</feature>
<comment type="cofactor">
    <cofactor evidence="12">
        <name>Zn(2+)</name>
        <dbReference type="ChEBI" id="CHEBI:29105"/>
    </cofactor>
    <text evidence="12">Binds 1 zinc ion per subunit.</text>
</comment>
<dbReference type="PRINTS" id="PR00983">
    <property type="entry name" value="TRNASYNTHCYS"/>
</dbReference>
<dbReference type="InterPro" id="IPR024909">
    <property type="entry name" value="Cys-tRNA/MSH_ligase"/>
</dbReference>
<comment type="subcellular location">
    <subcellularLocation>
        <location evidence="1 12">Cytoplasm</location>
    </subcellularLocation>
</comment>
<dbReference type="FunFam" id="3.40.50.620:FF:000009">
    <property type="entry name" value="Cysteine--tRNA ligase"/>
    <property type="match status" value="1"/>
</dbReference>
<keyword evidence="9 12" id="KW-0067">ATP-binding</keyword>
<keyword evidence="10 12" id="KW-0648">Protein biosynthesis</keyword>
<dbReference type="Gene3D" id="1.20.120.1910">
    <property type="entry name" value="Cysteine-tRNA ligase, C-terminal anti-codon recognition domain"/>
    <property type="match status" value="1"/>
</dbReference>
<feature type="binding site" evidence="12">
    <location>
        <position position="271"/>
    </location>
    <ligand>
        <name>ATP</name>
        <dbReference type="ChEBI" id="CHEBI:30616"/>
    </ligand>
</feature>
<dbReference type="InterPro" id="IPR032678">
    <property type="entry name" value="tRNA-synt_1_cat_dom"/>
</dbReference>
<sequence>MTQIRLYDSIRREKVDFEPLQPGKASIYLCGPTPYAPAHLGHAYSAICFDVIRRALSWLGFEVTFVRNITDVEDKIFARAAENGEEPLALAERFAAEYNADMARFGVLAPDIEPRVSTHIEDIVGLIQGIIDNGAAYPVDGDVYFSVEAFKPYGQLSGQSLDDLRAGARVEVDARKKAPADFALWKSAKPGELAWDAPWGRGRPGWHIECSAMSLRHLGQTFDIHGGGKDLVFPHHENEIAQSQAAHGEDTFARYWMHNGFLNFSGEKMSKSLGNVFGCRQIADAVGPEALRFFSVSHHYRSPVNFEVDEVDGVTVFRDLEVADRRLDYFYSTLRRLDDFLATGKDPGEGEVVPEADKLVPAAREALADDFNTPIVIAALGEAAKLANKLLDEPKSAPKPVRRRTLQKLARELREVGSAIGVLGSEPAAFLGERRNRLAAKRNIDPAEVATLLEQRAEARKAKDFAAADALRDQIKALGVEVLDTAHGVDWKIAE</sequence>
<feature type="binding site" evidence="12">
    <location>
        <position position="235"/>
    </location>
    <ligand>
        <name>Zn(2+)</name>
        <dbReference type="ChEBI" id="CHEBI:29105"/>
    </ligand>
</feature>
<evidence type="ECO:0000256" key="9">
    <source>
        <dbReference type="ARBA" id="ARBA00022840"/>
    </source>
</evidence>
<feature type="binding site" evidence="12">
    <location>
        <position position="210"/>
    </location>
    <ligand>
        <name>Zn(2+)</name>
        <dbReference type="ChEBI" id="CHEBI:29105"/>
    </ligand>
</feature>
<feature type="short sequence motif" description="'HIGH' region" evidence="12">
    <location>
        <begin position="32"/>
        <end position="42"/>
    </location>
</feature>
<dbReference type="Gene3D" id="3.40.50.620">
    <property type="entry name" value="HUPs"/>
    <property type="match status" value="1"/>
</dbReference>
<keyword evidence="15" id="KW-1185">Reference proteome</keyword>
<dbReference type="EMBL" id="CP001804">
    <property type="protein sequence ID" value="ACY19273.1"/>
    <property type="molecule type" value="Genomic_DNA"/>
</dbReference>
<evidence type="ECO:0000256" key="5">
    <source>
        <dbReference type="ARBA" id="ARBA00022598"/>
    </source>
</evidence>
<dbReference type="HOGENOM" id="CLU_013528_0_1_7"/>
<evidence type="ECO:0000256" key="2">
    <source>
        <dbReference type="ARBA" id="ARBA00005594"/>
    </source>
</evidence>
<gene>
    <name evidence="12" type="primary">cysS</name>
    <name evidence="14" type="ordered locus">Hoch_6809</name>
</gene>
<feature type="binding site" evidence="12">
    <location>
        <position position="239"/>
    </location>
    <ligand>
        <name>Zn(2+)</name>
        <dbReference type="ChEBI" id="CHEBI:29105"/>
    </ligand>
</feature>
<dbReference type="PANTHER" id="PTHR10890">
    <property type="entry name" value="CYSTEINYL-TRNA SYNTHETASE"/>
    <property type="match status" value="1"/>
</dbReference>
<dbReference type="SUPFAM" id="SSF52374">
    <property type="entry name" value="Nucleotidylyl transferase"/>
    <property type="match status" value="1"/>
</dbReference>
<keyword evidence="6 12" id="KW-0479">Metal-binding</keyword>
<dbReference type="GO" id="GO:0008270">
    <property type="term" value="F:zinc ion binding"/>
    <property type="evidence" value="ECO:0007669"/>
    <property type="project" value="UniProtKB-UniRule"/>
</dbReference>
<dbReference type="InterPro" id="IPR015273">
    <property type="entry name" value="Cys-tRNA-synt_Ia_DALR"/>
</dbReference>
<dbReference type="Pfam" id="PF23493">
    <property type="entry name" value="CysS_C"/>
    <property type="match status" value="1"/>
</dbReference>
<dbReference type="InterPro" id="IPR009080">
    <property type="entry name" value="tRNAsynth_Ia_anticodon-bd"/>
</dbReference>
<name>D0LUF0_HALO1</name>
<dbReference type="GO" id="GO:0006423">
    <property type="term" value="P:cysteinyl-tRNA aminoacylation"/>
    <property type="evidence" value="ECO:0007669"/>
    <property type="project" value="UniProtKB-UniRule"/>
</dbReference>
<evidence type="ECO:0000256" key="7">
    <source>
        <dbReference type="ARBA" id="ARBA00022741"/>
    </source>
</evidence>
<dbReference type="RefSeq" id="WP_012831865.1">
    <property type="nucleotide sequence ID" value="NC_013440.1"/>
</dbReference>
<keyword evidence="5 12" id="KW-0436">Ligase</keyword>
<dbReference type="NCBIfam" id="TIGR00435">
    <property type="entry name" value="cysS"/>
    <property type="match status" value="1"/>
</dbReference>
<dbReference type="SUPFAM" id="SSF47323">
    <property type="entry name" value="Anticodon-binding domain of a subclass of class I aminoacyl-tRNA synthetases"/>
    <property type="match status" value="1"/>
</dbReference>
<protein>
    <recommendedName>
        <fullName evidence="12">Cysteine--tRNA ligase</fullName>
        <ecNumber evidence="12">6.1.1.16</ecNumber>
    </recommendedName>
    <alternativeName>
        <fullName evidence="12">Cysteinyl-tRNA synthetase</fullName>
        <shortName evidence="12">CysRS</shortName>
    </alternativeName>
</protein>
<comment type="catalytic activity">
    <reaction evidence="12">
        <text>tRNA(Cys) + L-cysteine + ATP = L-cysteinyl-tRNA(Cys) + AMP + diphosphate</text>
        <dbReference type="Rhea" id="RHEA:17773"/>
        <dbReference type="Rhea" id="RHEA-COMP:9661"/>
        <dbReference type="Rhea" id="RHEA-COMP:9679"/>
        <dbReference type="ChEBI" id="CHEBI:30616"/>
        <dbReference type="ChEBI" id="CHEBI:33019"/>
        <dbReference type="ChEBI" id="CHEBI:35235"/>
        <dbReference type="ChEBI" id="CHEBI:78442"/>
        <dbReference type="ChEBI" id="CHEBI:78517"/>
        <dbReference type="ChEBI" id="CHEBI:456215"/>
        <dbReference type="EC" id="6.1.1.16"/>
    </reaction>
</comment>
<evidence type="ECO:0000256" key="3">
    <source>
        <dbReference type="ARBA" id="ARBA00011245"/>
    </source>
</evidence>
<dbReference type="GO" id="GO:0005829">
    <property type="term" value="C:cytosol"/>
    <property type="evidence" value="ECO:0007669"/>
    <property type="project" value="TreeGrafter"/>
</dbReference>
<evidence type="ECO:0000256" key="4">
    <source>
        <dbReference type="ARBA" id="ARBA00022490"/>
    </source>
</evidence>
<evidence type="ECO:0000256" key="11">
    <source>
        <dbReference type="ARBA" id="ARBA00023146"/>
    </source>
</evidence>
<dbReference type="eggNOG" id="COG0215">
    <property type="taxonomic scope" value="Bacteria"/>
</dbReference>
<dbReference type="InterPro" id="IPR056411">
    <property type="entry name" value="CysS_C"/>
</dbReference>
<dbReference type="SMART" id="SM00840">
    <property type="entry name" value="DALR_2"/>
    <property type="match status" value="1"/>
</dbReference>
<dbReference type="Pfam" id="PF01406">
    <property type="entry name" value="tRNA-synt_1e"/>
    <property type="match status" value="1"/>
</dbReference>
<dbReference type="Pfam" id="PF09190">
    <property type="entry name" value="DALR_2"/>
    <property type="match status" value="1"/>
</dbReference>
<evidence type="ECO:0000256" key="6">
    <source>
        <dbReference type="ARBA" id="ARBA00022723"/>
    </source>
</evidence>
<reference evidence="14 15" key="1">
    <citation type="journal article" date="2010" name="Stand. Genomic Sci.">
        <title>Complete genome sequence of Haliangium ochraceum type strain (SMP-2).</title>
        <authorList>
            <consortium name="US DOE Joint Genome Institute (JGI-PGF)"/>
            <person name="Ivanova N."/>
            <person name="Daum C."/>
            <person name="Lang E."/>
            <person name="Abt B."/>
            <person name="Kopitz M."/>
            <person name="Saunders E."/>
            <person name="Lapidus A."/>
            <person name="Lucas S."/>
            <person name="Glavina Del Rio T."/>
            <person name="Nolan M."/>
            <person name="Tice H."/>
            <person name="Copeland A."/>
            <person name="Cheng J.F."/>
            <person name="Chen F."/>
            <person name="Bruce D."/>
            <person name="Goodwin L."/>
            <person name="Pitluck S."/>
            <person name="Mavromatis K."/>
            <person name="Pati A."/>
            <person name="Mikhailova N."/>
            <person name="Chen A."/>
            <person name="Palaniappan K."/>
            <person name="Land M."/>
            <person name="Hauser L."/>
            <person name="Chang Y.J."/>
            <person name="Jeffries C.D."/>
            <person name="Detter J.C."/>
            <person name="Brettin T."/>
            <person name="Rohde M."/>
            <person name="Goker M."/>
            <person name="Bristow J."/>
            <person name="Markowitz V."/>
            <person name="Eisen J.A."/>
            <person name="Hugenholtz P."/>
            <person name="Kyrpides N.C."/>
            <person name="Klenk H.P."/>
        </authorList>
    </citation>
    <scope>NUCLEOTIDE SEQUENCE [LARGE SCALE GENOMIC DNA]</scope>
    <source>
        <strain evidence="15">DSM 14365 / CIP 107738 / JCM 11303 / AJ 13395 / SMP-2</strain>
    </source>
</reference>
<dbReference type="STRING" id="502025.Hoch_6809"/>
<evidence type="ECO:0000313" key="14">
    <source>
        <dbReference type="EMBL" id="ACY19273.1"/>
    </source>
</evidence>
<evidence type="ECO:0000313" key="15">
    <source>
        <dbReference type="Proteomes" id="UP000001880"/>
    </source>
</evidence>
<evidence type="ECO:0000256" key="12">
    <source>
        <dbReference type="HAMAP-Rule" id="MF_00041"/>
    </source>
</evidence>
<dbReference type="GO" id="GO:0005524">
    <property type="term" value="F:ATP binding"/>
    <property type="evidence" value="ECO:0007669"/>
    <property type="project" value="UniProtKB-UniRule"/>
</dbReference>
<dbReference type="EC" id="6.1.1.16" evidence="12"/>
<dbReference type="AlphaFoldDB" id="D0LUF0"/>
<keyword evidence="4 12" id="KW-0963">Cytoplasm</keyword>
<dbReference type="CDD" id="cd00672">
    <property type="entry name" value="CysRS_core"/>
    <property type="match status" value="1"/>
</dbReference>
<evidence type="ECO:0000259" key="13">
    <source>
        <dbReference type="SMART" id="SM00840"/>
    </source>
</evidence>
<feature type="short sequence motif" description="'KMSKS' region" evidence="12">
    <location>
        <begin position="268"/>
        <end position="272"/>
    </location>
</feature>
<dbReference type="GO" id="GO:0004817">
    <property type="term" value="F:cysteine-tRNA ligase activity"/>
    <property type="evidence" value="ECO:0007669"/>
    <property type="project" value="UniProtKB-UniRule"/>
</dbReference>
<evidence type="ECO:0000256" key="1">
    <source>
        <dbReference type="ARBA" id="ARBA00004496"/>
    </source>
</evidence>
<accession>D0LUF0</accession>
<dbReference type="InterPro" id="IPR015803">
    <property type="entry name" value="Cys-tRNA-ligase"/>
</dbReference>
<proteinExistence type="inferred from homology"/>
<dbReference type="Proteomes" id="UP000001880">
    <property type="component" value="Chromosome"/>
</dbReference>
<dbReference type="PANTHER" id="PTHR10890:SF3">
    <property type="entry name" value="CYSTEINE--TRNA LIGASE, CYTOPLASMIC"/>
    <property type="match status" value="1"/>
</dbReference>
<dbReference type="HAMAP" id="MF_00041">
    <property type="entry name" value="Cys_tRNA_synth"/>
    <property type="match status" value="1"/>
</dbReference>
<evidence type="ECO:0000256" key="8">
    <source>
        <dbReference type="ARBA" id="ARBA00022833"/>
    </source>
</evidence>
<dbReference type="KEGG" id="hoh:Hoch_6809"/>
<keyword evidence="7 12" id="KW-0547">Nucleotide-binding</keyword>
<dbReference type="InterPro" id="IPR014729">
    <property type="entry name" value="Rossmann-like_a/b/a_fold"/>
</dbReference>
<keyword evidence="11 12" id="KW-0030">Aminoacyl-tRNA synthetase</keyword>
<comment type="similarity">
    <text evidence="2 12">Belongs to the class-I aminoacyl-tRNA synthetase family.</text>
</comment>
<comment type="subunit">
    <text evidence="3 12">Monomer.</text>
</comment>